<accession>A0A084B589</accession>
<gene>
    <name evidence="4" type="ORF">S7711_02506</name>
</gene>
<dbReference type="Proteomes" id="UP000028045">
    <property type="component" value="Unassembled WGS sequence"/>
</dbReference>
<comment type="similarity">
    <text evidence="1">Belongs to the glycosyltransferase 34 family.</text>
</comment>
<dbReference type="InterPro" id="IPR029044">
    <property type="entry name" value="Nucleotide-diphossugar_trans"/>
</dbReference>
<dbReference type="PANTHER" id="PTHR31306:SF10">
    <property type="entry name" value="ALPHA-1,6-MANNOSYLTRANSFERASE MNN11-RELATED"/>
    <property type="match status" value="1"/>
</dbReference>
<dbReference type="GO" id="GO:0000009">
    <property type="term" value="F:alpha-1,6-mannosyltransferase activity"/>
    <property type="evidence" value="ECO:0007669"/>
    <property type="project" value="TreeGrafter"/>
</dbReference>
<keyword evidence="2" id="KW-0328">Glycosyltransferase</keyword>
<dbReference type="HOGENOM" id="CLU_021434_2_1_1"/>
<evidence type="ECO:0000256" key="3">
    <source>
        <dbReference type="ARBA" id="ARBA00022679"/>
    </source>
</evidence>
<keyword evidence="5" id="KW-1185">Reference proteome</keyword>
<reference evidence="4 5" key="1">
    <citation type="journal article" date="2014" name="BMC Genomics">
        <title>Comparative genome sequencing reveals chemotype-specific gene clusters in the toxigenic black mold Stachybotrys.</title>
        <authorList>
            <person name="Semeiks J."/>
            <person name="Borek D."/>
            <person name="Otwinowski Z."/>
            <person name="Grishin N.V."/>
        </authorList>
    </citation>
    <scope>NUCLEOTIDE SEQUENCE [LARGE SCALE GENOMIC DNA]</scope>
    <source>
        <strain evidence="5">CBS 109288 / IBT 7711</strain>
    </source>
</reference>
<dbReference type="Pfam" id="PF05637">
    <property type="entry name" value="Glyco_transf_34"/>
    <property type="match status" value="1"/>
</dbReference>
<evidence type="ECO:0000256" key="1">
    <source>
        <dbReference type="ARBA" id="ARBA00005664"/>
    </source>
</evidence>
<dbReference type="InterPro" id="IPR008630">
    <property type="entry name" value="Glyco_trans_34"/>
</dbReference>
<proteinExistence type="inferred from homology"/>
<protein>
    <submittedName>
        <fullName evidence="4">Uncharacterized protein</fullName>
    </submittedName>
</protein>
<dbReference type="EMBL" id="KL648018">
    <property type="protein sequence ID" value="KEY72718.1"/>
    <property type="molecule type" value="Genomic_DNA"/>
</dbReference>
<evidence type="ECO:0000256" key="2">
    <source>
        <dbReference type="ARBA" id="ARBA00022676"/>
    </source>
</evidence>
<name>A0A084B589_STACB</name>
<dbReference type="PANTHER" id="PTHR31306">
    <property type="entry name" value="ALPHA-1,6-MANNOSYLTRANSFERASE MNN11-RELATED"/>
    <property type="match status" value="1"/>
</dbReference>
<dbReference type="AlphaFoldDB" id="A0A084B589"/>
<keyword evidence="3" id="KW-0808">Transferase</keyword>
<evidence type="ECO:0000313" key="4">
    <source>
        <dbReference type="EMBL" id="KEY72718.1"/>
    </source>
</evidence>
<dbReference type="OrthoDB" id="205108at2759"/>
<dbReference type="Gene3D" id="3.90.550.10">
    <property type="entry name" value="Spore Coat Polysaccharide Biosynthesis Protein SpsA, Chain A"/>
    <property type="match status" value="1"/>
</dbReference>
<organism evidence="4 5">
    <name type="scientific">Stachybotrys chartarum (strain CBS 109288 / IBT 7711)</name>
    <name type="common">Toxic black mold</name>
    <name type="synonym">Stilbospora chartarum</name>
    <dbReference type="NCBI Taxonomy" id="1280523"/>
    <lineage>
        <taxon>Eukaryota</taxon>
        <taxon>Fungi</taxon>
        <taxon>Dikarya</taxon>
        <taxon>Ascomycota</taxon>
        <taxon>Pezizomycotina</taxon>
        <taxon>Sordariomycetes</taxon>
        <taxon>Hypocreomycetidae</taxon>
        <taxon>Hypocreales</taxon>
        <taxon>Stachybotryaceae</taxon>
        <taxon>Stachybotrys</taxon>
    </lineage>
</organism>
<evidence type="ECO:0000313" key="5">
    <source>
        <dbReference type="Proteomes" id="UP000028045"/>
    </source>
</evidence>
<sequence length="313" mass="35971">MHFAYPPRKSSNPLPFRPRSSKYSFLRRTRLRSILGIIGLCLFVLYFLTRPSRSAPYREHVPSGNPPVVIVTVIDPTTYKNEYLDTIKENRELYAARHGYKTMIVKTFDYDTKGSPKSWSKIMAMRHALTLYPDATYIWFLDQNAYIMDPTKSLEDQVLKPKKLESLMIKDYPVVPPDSIIKTFTHLKGQNAQLVISQDLDGLVADSLVLKNGDWAKFLVETWLGPLYRSYNFQKAERHTLEHIVQWHPTILSKLALIPQRTLASYTRTETGDVYQAGDFVVMFPGCKESGEKSCEAESASYLQKWRAAFESA</sequence>
<dbReference type="GO" id="GO:0006487">
    <property type="term" value="P:protein N-linked glycosylation"/>
    <property type="evidence" value="ECO:0007669"/>
    <property type="project" value="TreeGrafter"/>
</dbReference>
<dbReference type="FunFam" id="3.90.550.10:FF:000149">
    <property type="entry name" value="Alpha-1,6-mannosyltransferase subunit"/>
    <property type="match status" value="1"/>
</dbReference>
<dbReference type="GO" id="GO:0000136">
    <property type="term" value="C:mannan polymerase complex"/>
    <property type="evidence" value="ECO:0007669"/>
    <property type="project" value="TreeGrafter"/>
</dbReference>